<comment type="function">
    <text evidence="6">One of the primary rRNA binding proteins, it binds directly to 16S rRNA where it nucleates assembly of the head domain of the 30S subunit. Is located at the subunit interface close to the decoding center, probably blocks exit of the E-site tRNA.</text>
</comment>
<dbReference type="HAMAP" id="MF_00480_B">
    <property type="entry name" value="Ribosomal_uS7_B"/>
    <property type="match status" value="1"/>
</dbReference>
<evidence type="ECO:0000256" key="6">
    <source>
        <dbReference type="HAMAP-Rule" id="MF_00480"/>
    </source>
</evidence>
<evidence type="ECO:0000256" key="8">
    <source>
        <dbReference type="SAM" id="MobiDB-lite"/>
    </source>
</evidence>
<dbReference type="Gene3D" id="1.10.455.10">
    <property type="entry name" value="Ribosomal protein S7 domain"/>
    <property type="match status" value="1"/>
</dbReference>
<keyword evidence="4 6" id="KW-0689">Ribosomal protein</keyword>
<dbReference type="PANTHER" id="PTHR11205">
    <property type="entry name" value="RIBOSOMAL PROTEIN S7"/>
    <property type="match status" value="1"/>
</dbReference>
<dbReference type="GO" id="GO:0019843">
    <property type="term" value="F:rRNA binding"/>
    <property type="evidence" value="ECO:0007669"/>
    <property type="project" value="UniProtKB-UniRule"/>
</dbReference>
<dbReference type="STRING" id="1142394.PSMK_26570"/>
<name>I0IHS8_PHYMF</name>
<dbReference type="InterPro" id="IPR020606">
    <property type="entry name" value="Ribosomal_uS7_CS"/>
</dbReference>
<organism evidence="10 11">
    <name type="scientific">Phycisphaera mikurensis (strain NBRC 102666 / KCTC 22515 / FYK2301M01)</name>
    <dbReference type="NCBI Taxonomy" id="1142394"/>
    <lineage>
        <taxon>Bacteria</taxon>
        <taxon>Pseudomonadati</taxon>
        <taxon>Planctomycetota</taxon>
        <taxon>Phycisphaerae</taxon>
        <taxon>Phycisphaerales</taxon>
        <taxon>Phycisphaeraceae</taxon>
        <taxon>Phycisphaera</taxon>
    </lineage>
</organism>
<dbReference type="eggNOG" id="COG0049">
    <property type="taxonomic scope" value="Bacteria"/>
</dbReference>
<dbReference type="GO" id="GO:0015935">
    <property type="term" value="C:small ribosomal subunit"/>
    <property type="evidence" value="ECO:0007669"/>
    <property type="project" value="InterPro"/>
</dbReference>
<evidence type="ECO:0000259" key="9">
    <source>
        <dbReference type="Pfam" id="PF00177"/>
    </source>
</evidence>
<dbReference type="InterPro" id="IPR036823">
    <property type="entry name" value="Ribosomal_uS7_dom_sf"/>
</dbReference>
<comment type="similarity">
    <text evidence="1 6 7">Belongs to the universal ribosomal protein uS7 family.</text>
</comment>
<evidence type="ECO:0000313" key="10">
    <source>
        <dbReference type="EMBL" id="BAM04816.1"/>
    </source>
</evidence>
<evidence type="ECO:0000256" key="5">
    <source>
        <dbReference type="ARBA" id="ARBA00023274"/>
    </source>
</evidence>
<dbReference type="Pfam" id="PF00177">
    <property type="entry name" value="Ribosomal_S7"/>
    <property type="match status" value="1"/>
</dbReference>
<sequence length="196" mass="22144">MGRGFTASETQLKPDPRHGDLVLSRFINCIMKDGKKTRAQRVVYGAFDLIDERLKEDAEKEAEAKKKAAEDKAAGKDVKPTNAQLTGTPEEEEGERSAITLFHEALENVRPNVEVRSRRVGGTNYQVPTQVSKKRAQSLAFRWIIDAVRSEKGRPTAQKLARELWDASHREGRAMSKRDQTHRMADANKAFAHFAW</sequence>
<protein>
    <recommendedName>
        <fullName evidence="6">Small ribosomal subunit protein uS7</fullName>
    </recommendedName>
</protein>
<evidence type="ECO:0000256" key="2">
    <source>
        <dbReference type="ARBA" id="ARBA00022730"/>
    </source>
</evidence>
<gene>
    <name evidence="6 10" type="primary">rpsG</name>
    <name evidence="10" type="ordered locus">PSMK_26570</name>
</gene>
<keyword evidence="11" id="KW-1185">Reference proteome</keyword>
<keyword evidence="3 6" id="KW-0694">RNA-binding</keyword>
<dbReference type="PATRIC" id="fig|1142394.8.peg.2748"/>
<dbReference type="Proteomes" id="UP000007881">
    <property type="component" value="Chromosome"/>
</dbReference>
<evidence type="ECO:0000256" key="4">
    <source>
        <dbReference type="ARBA" id="ARBA00022980"/>
    </source>
</evidence>
<dbReference type="SUPFAM" id="SSF47973">
    <property type="entry name" value="Ribosomal protein S7"/>
    <property type="match status" value="1"/>
</dbReference>
<dbReference type="RefSeq" id="WP_014438029.1">
    <property type="nucleotide sequence ID" value="NC_017080.1"/>
</dbReference>
<dbReference type="PIRSF" id="PIRSF002122">
    <property type="entry name" value="RPS7p_RPS7a_RPS5e_RPS7o"/>
    <property type="match status" value="1"/>
</dbReference>
<feature type="compositionally biased region" description="Basic and acidic residues" evidence="8">
    <location>
        <begin position="58"/>
        <end position="79"/>
    </location>
</feature>
<feature type="domain" description="Small ribosomal subunit protein uS7" evidence="9">
    <location>
        <begin position="6"/>
        <end position="189"/>
    </location>
</feature>
<dbReference type="AlphaFoldDB" id="I0IHS8"/>
<evidence type="ECO:0000256" key="7">
    <source>
        <dbReference type="RuleBase" id="RU003619"/>
    </source>
</evidence>
<proteinExistence type="inferred from homology"/>
<evidence type="ECO:0000313" key="11">
    <source>
        <dbReference type="Proteomes" id="UP000007881"/>
    </source>
</evidence>
<keyword evidence="2 6" id="KW-0699">rRNA-binding</keyword>
<dbReference type="EMBL" id="AP012338">
    <property type="protein sequence ID" value="BAM04816.1"/>
    <property type="molecule type" value="Genomic_DNA"/>
</dbReference>
<reference evidence="10 11" key="1">
    <citation type="submission" date="2012-02" db="EMBL/GenBank/DDBJ databases">
        <title>Complete genome sequence of Phycisphaera mikurensis NBRC 102666.</title>
        <authorList>
            <person name="Ankai A."/>
            <person name="Hosoyama A."/>
            <person name="Terui Y."/>
            <person name="Sekine M."/>
            <person name="Fukai R."/>
            <person name="Kato Y."/>
            <person name="Nakamura S."/>
            <person name="Yamada-Narita S."/>
            <person name="Kawakoshi A."/>
            <person name="Fukunaga Y."/>
            <person name="Yamazaki S."/>
            <person name="Fujita N."/>
        </authorList>
    </citation>
    <scope>NUCLEOTIDE SEQUENCE [LARGE SCALE GENOMIC DNA]</scope>
    <source>
        <strain evidence="11">NBRC 102666 / KCTC 22515 / FYK2301M01</strain>
    </source>
</reference>
<dbReference type="InterPro" id="IPR000235">
    <property type="entry name" value="Ribosomal_uS7"/>
</dbReference>
<dbReference type="HOGENOM" id="CLU_072226_1_1_0"/>
<dbReference type="InterPro" id="IPR005717">
    <property type="entry name" value="Ribosomal_uS7_bac/org-type"/>
</dbReference>
<keyword evidence="6" id="KW-0820">tRNA-binding</keyword>
<dbReference type="GO" id="GO:0000049">
    <property type="term" value="F:tRNA binding"/>
    <property type="evidence" value="ECO:0007669"/>
    <property type="project" value="UniProtKB-UniRule"/>
</dbReference>
<accession>I0IHS8</accession>
<dbReference type="OrthoDB" id="9807653at2"/>
<evidence type="ECO:0000256" key="3">
    <source>
        <dbReference type="ARBA" id="ARBA00022884"/>
    </source>
</evidence>
<comment type="subunit">
    <text evidence="6">Part of the 30S ribosomal subunit. Contacts proteins S9 and S11.</text>
</comment>
<dbReference type="GO" id="GO:0006412">
    <property type="term" value="P:translation"/>
    <property type="evidence" value="ECO:0007669"/>
    <property type="project" value="UniProtKB-UniRule"/>
</dbReference>
<dbReference type="KEGG" id="phm:PSMK_26570"/>
<evidence type="ECO:0000256" key="1">
    <source>
        <dbReference type="ARBA" id="ARBA00007151"/>
    </source>
</evidence>
<dbReference type="InterPro" id="IPR023798">
    <property type="entry name" value="Ribosomal_uS7_dom"/>
</dbReference>
<feature type="region of interest" description="Disordered" evidence="8">
    <location>
        <begin position="58"/>
        <end position="95"/>
    </location>
</feature>
<dbReference type="GO" id="GO:0003735">
    <property type="term" value="F:structural constituent of ribosome"/>
    <property type="evidence" value="ECO:0007669"/>
    <property type="project" value="InterPro"/>
</dbReference>
<dbReference type="PROSITE" id="PS00052">
    <property type="entry name" value="RIBOSOMAL_S7"/>
    <property type="match status" value="1"/>
</dbReference>
<keyword evidence="5 6" id="KW-0687">Ribonucleoprotein</keyword>
<dbReference type="CDD" id="cd14869">
    <property type="entry name" value="uS7_Bacteria"/>
    <property type="match status" value="1"/>
</dbReference>